<evidence type="ECO:0000313" key="1">
    <source>
        <dbReference type="EMBL" id="AFP84798.1"/>
    </source>
</evidence>
<dbReference type="EMBL" id="CP003546">
    <property type="protein sequence ID" value="AFP84798.1"/>
    <property type="molecule type" value="Genomic_DNA"/>
</dbReference>
<gene>
    <name evidence="1" type="ORF">A359_04050</name>
</gene>
<accession>J3YRR9</accession>
<dbReference type="AlphaFoldDB" id="J3YRR9"/>
<evidence type="ECO:0000313" key="2">
    <source>
        <dbReference type="Proteomes" id="UP000003936"/>
    </source>
</evidence>
<dbReference type="HOGENOM" id="CLU_2636019_0_0_6"/>
<protein>
    <submittedName>
        <fullName evidence="1">Uncharacterized protein</fullName>
    </submittedName>
</protein>
<name>J3YRR9_9ENTR</name>
<organism evidence="1 2">
    <name type="scientific">secondary endosymbiont of Ctenarytaina eucalypti</name>
    <dbReference type="NCBI Taxonomy" id="1199245"/>
    <lineage>
        <taxon>Bacteria</taxon>
        <taxon>Pseudomonadati</taxon>
        <taxon>Pseudomonadota</taxon>
        <taxon>Gammaproteobacteria</taxon>
        <taxon>Enterobacterales</taxon>
        <taxon>Enterobacteriaceae</taxon>
        <taxon>aphid secondary symbionts</taxon>
    </lineage>
</organism>
<reference evidence="1 2" key="1">
    <citation type="journal article" date="2012" name="Mol. Biol. Evol.">
        <title>Genome reduction and co-evolution between the primary and secondary bacterial symbionts of psyllids.</title>
        <authorList>
            <person name="Sloan D.B."/>
            <person name="Moran N.A."/>
        </authorList>
    </citation>
    <scope>NUCLEOTIDE SEQUENCE [LARGE SCALE GENOMIC DNA]</scope>
    <source>
        <strain evidence="1">Ceuc_S</strain>
    </source>
</reference>
<keyword evidence="2" id="KW-1185">Reference proteome</keyword>
<dbReference type="KEGG" id="sect:A359_04050"/>
<proteinExistence type="predicted"/>
<dbReference type="STRING" id="1199245.A359_04050"/>
<sequence>MLSTGFAQDVEKIITASRCCKKALLFSAALIGNTVKNFSERLLDGPVEIDVTPLHCERMSIKQWYSVGLTTHRIKPR</sequence>
<dbReference type="Proteomes" id="UP000003936">
    <property type="component" value="Chromosome"/>
</dbReference>